<sequence length="143" mass="16290">MANSYMGPWADGRMDKEACRSQQIGNGKALEEPVARKQTSHKDMDEAGRRHEPPKEGQEESESHVSVLSRMRVPAKDWLHGRRNTIARDWEGKVRMPYEEQYGRHRDAQPERCIPQAEQPIHDLLFKLPHGAPERADGDGGTP</sequence>
<evidence type="ECO:0000256" key="1">
    <source>
        <dbReference type="SAM" id="MobiDB-lite"/>
    </source>
</evidence>
<reference evidence="2 3" key="1">
    <citation type="submission" date="2018-04" db="EMBL/GenBank/DDBJ databases">
        <authorList>
            <person name="Vogel A."/>
        </authorList>
    </citation>
    <scope>NUCLEOTIDE SEQUENCE [LARGE SCALE GENOMIC DNA]</scope>
</reference>
<dbReference type="EMBL" id="OOIL02001139">
    <property type="protein sequence ID" value="VFQ73102.1"/>
    <property type="molecule type" value="Genomic_DNA"/>
</dbReference>
<gene>
    <name evidence="2" type="ORF">CCAM_LOCUS14878</name>
</gene>
<proteinExistence type="predicted"/>
<dbReference type="AlphaFoldDB" id="A0A484L9M1"/>
<name>A0A484L9M1_9ASTE</name>
<evidence type="ECO:0000313" key="2">
    <source>
        <dbReference type="EMBL" id="VFQ73102.1"/>
    </source>
</evidence>
<organism evidence="2 3">
    <name type="scientific">Cuscuta campestris</name>
    <dbReference type="NCBI Taxonomy" id="132261"/>
    <lineage>
        <taxon>Eukaryota</taxon>
        <taxon>Viridiplantae</taxon>
        <taxon>Streptophyta</taxon>
        <taxon>Embryophyta</taxon>
        <taxon>Tracheophyta</taxon>
        <taxon>Spermatophyta</taxon>
        <taxon>Magnoliopsida</taxon>
        <taxon>eudicotyledons</taxon>
        <taxon>Gunneridae</taxon>
        <taxon>Pentapetalae</taxon>
        <taxon>asterids</taxon>
        <taxon>lamiids</taxon>
        <taxon>Solanales</taxon>
        <taxon>Convolvulaceae</taxon>
        <taxon>Cuscuteae</taxon>
        <taxon>Cuscuta</taxon>
        <taxon>Cuscuta subgen. Grammica</taxon>
        <taxon>Cuscuta sect. Cleistogrammica</taxon>
    </lineage>
</organism>
<keyword evidence="3" id="KW-1185">Reference proteome</keyword>
<dbReference type="Proteomes" id="UP000595140">
    <property type="component" value="Unassembled WGS sequence"/>
</dbReference>
<accession>A0A484L9M1</accession>
<protein>
    <submittedName>
        <fullName evidence="2">Uncharacterized protein</fullName>
    </submittedName>
</protein>
<feature type="region of interest" description="Disordered" evidence="1">
    <location>
        <begin position="1"/>
        <end position="67"/>
    </location>
</feature>
<evidence type="ECO:0000313" key="3">
    <source>
        <dbReference type="Proteomes" id="UP000595140"/>
    </source>
</evidence>
<feature type="compositionally biased region" description="Basic and acidic residues" evidence="1">
    <location>
        <begin position="29"/>
        <end position="63"/>
    </location>
</feature>